<comment type="catalytic activity">
    <reaction evidence="7">
        <text>L-threonyl-[protein] + ATP = O-phospho-L-threonyl-[protein] + ADP + H(+)</text>
        <dbReference type="Rhea" id="RHEA:46608"/>
        <dbReference type="Rhea" id="RHEA-COMP:11060"/>
        <dbReference type="Rhea" id="RHEA-COMP:11605"/>
        <dbReference type="ChEBI" id="CHEBI:15378"/>
        <dbReference type="ChEBI" id="CHEBI:30013"/>
        <dbReference type="ChEBI" id="CHEBI:30616"/>
        <dbReference type="ChEBI" id="CHEBI:61977"/>
        <dbReference type="ChEBI" id="CHEBI:456216"/>
        <dbReference type="EC" id="2.7.11.1"/>
    </reaction>
</comment>
<dbReference type="PROSITE" id="PS00108">
    <property type="entry name" value="PROTEIN_KINASE_ST"/>
    <property type="match status" value="1"/>
</dbReference>
<feature type="domain" description="FHA" evidence="11">
    <location>
        <begin position="541"/>
        <end position="601"/>
    </location>
</feature>
<dbReference type="InterPro" id="IPR011009">
    <property type="entry name" value="Kinase-like_dom_sf"/>
</dbReference>
<dbReference type="EC" id="2.7.11.1" evidence="1"/>
<evidence type="ECO:0000256" key="9">
    <source>
        <dbReference type="PROSITE-ProRule" id="PRU10141"/>
    </source>
</evidence>
<feature type="compositionally biased region" description="Polar residues" evidence="10">
    <location>
        <begin position="442"/>
        <end position="452"/>
    </location>
</feature>
<dbReference type="SUPFAM" id="SSF56112">
    <property type="entry name" value="Protein kinase-like (PK-like)"/>
    <property type="match status" value="1"/>
</dbReference>
<protein>
    <recommendedName>
        <fullName evidence="1">non-specific serine/threonine protein kinase</fullName>
        <ecNumber evidence="1">2.7.11.1</ecNumber>
    </recommendedName>
</protein>
<dbReference type="GO" id="GO:0005524">
    <property type="term" value="F:ATP binding"/>
    <property type="evidence" value="ECO:0007669"/>
    <property type="project" value="UniProtKB-UniRule"/>
</dbReference>
<dbReference type="InterPro" id="IPR000719">
    <property type="entry name" value="Prot_kinase_dom"/>
</dbReference>
<evidence type="ECO:0000313" key="14">
    <source>
        <dbReference type="Proteomes" id="UP000541610"/>
    </source>
</evidence>
<dbReference type="InterPro" id="IPR008271">
    <property type="entry name" value="Ser/Thr_kinase_AS"/>
</dbReference>
<evidence type="ECO:0000259" key="12">
    <source>
        <dbReference type="PROSITE" id="PS50011"/>
    </source>
</evidence>
<comment type="caution">
    <text evidence="13">The sequence shown here is derived from an EMBL/GenBank/DDBJ whole genome shotgun (WGS) entry which is preliminary data.</text>
</comment>
<evidence type="ECO:0000313" key="13">
    <source>
        <dbReference type="EMBL" id="KAF4695079.1"/>
    </source>
</evidence>
<dbReference type="SUPFAM" id="SSF49879">
    <property type="entry name" value="SMAD/FHA domain"/>
    <property type="match status" value="1"/>
</dbReference>
<dbReference type="OrthoDB" id="1714095at2759"/>
<dbReference type="PANTHER" id="PTHR48006:SF102">
    <property type="entry name" value="LEUCINE-RICH REPEAT-CONTAINING PROTEIN DDB_G0281931-RELATED"/>
    <property type="match status" value="1"/>
</dbReference>
<dbReference type="InterPro" id="IPR008984">
    <property type="entry name" value="SMAD_FHA_dom_sf"/>
</dbReference>
<keyword evidence="5" id="KW-0418">Kinase</keyword>
<keyword evidence="6 9" id="KW-0067">ATP-binding</keyword>
<dbReference type="EMBL" id="JABANP010000024">
    <property type="protein sequence ID" value="KAF4695079.1"/>
    <property type="molecule type" value="Genomic_DNA"/>
</dbReference>
<feature type="binding site" evidence="9">
    <location>
        <position position="100"/>
    </location>
    <ligand>
        <name>ATP</name>
        <dbReference type="ChEBI" id="CHEBI:30616"/>
    </ligand>
</feature>
<evidence type="ECO:0000256" key="6">
    <source>
        <dbReference type="ARBA" id="ARBA00022840"/>
    </source>
</evidence>
<dbReference type="InterPro" id="IPR051824">
    <property type="entry name" value="LRR_Rcpt-Like_S/T_Kinase"/>
</dbReference>
<keyword evidence="2" id="KW-0723">Serine/threonine-protein kinase</keyword>
<dbReference type="PANTHER" id="PTHR48006">
    <property type="entry name" value="LEUCINE-RICH REPEAT-CONTAINING PROTEIN DDB_G0281931-RELATED"/>
    <property type="match status" value="1"/>
</dbReference>
<feature type="region of interest" description="Disordered" evidence="10">
    <location>
        <begin position="484"/>
        <end position="504"/>
    </location>
</feature>
<dbReference type="Proteomes" id="UP000541610">
    <property type="component" value="Unassembled WGS sequence"/>
</dbReference>
<dbReference type="PROSITE" id="PS00107">
    <property type="entry name" value="PROTEIN_KINASE_ATP"/>
    <property type="match status" value="1"/>
</dbReference>
<dbReference type="Pfam" id="PF00069">
    <property type="entry name" value="Pkinase"/>
    <property type="match status" value="1"/>
</dbReference>
<feature type="region of interest" description="Disordered" evidence="10">
    <location>
        <begin position="1006"/>
        <end position="1045"/>
    </location>
</feature>
<evidence type="ECO:0000256" key="10">
    <source>
        <dbReference type="SAM" id="MobiDB-lite"/>
    </source>
</evidence>
<dbReference type="AlphaFoldDB" id="A0A7J6PG57"/>
<accession>A0A7J6PG57</accession>
<evidence type="ECO:0000256" key="7">
    <source>
        <dbReference type="ARBA" id="ARBA00047899"/>
    </source>
</evidence>
<reference evidence="13 14" key="1">
    <citation type="submission" date="2020-04" db="EMBL/GenBank/DDBJ databases">
        <title>Perkinsus olseni comparative genomics.</title>
        <authorList>
            <person name="Bogema D.R."/>
        </authorList>
    </citation>
    <scope>NUCLEOTIDE SEQUENCE [LARGE SCALE GENOMIC DNA]</scope>
    <source>
        <strain evidence="13">00978-12</strain>
    </source>
</reference>
<feature type="region of interest" description="Disordered" evidence="10">
    <location>
        <begin position="945"/>
        <end position="992"/>
    </location>
</feature>
<sequence>MDHFYSLPAVQESPPKLEGQTAVAETSSSSSSSSATGRTSTGQGKRYHSDSNLNQISLEYSYAELAEATNNFEDSAKLGSGSYGSVYKGTLKDGTEVAIKVVDLPNEAGFEDEVRVLSKFRHPNLVILMGFARNGSQRLLVYECLSGGDVSVRLQKCAREGIPFPWQQRLSIALDAACGLSHLHNANPKVFHRDIKSPNILLDRNSTAKMADFGLACLSHGQSHKVKQASGTIGYACPYYIQRGVVTEASEVYSFGMVLLELLLNAPPACPGPKPGEILYLVNHLNGDLMRCLSMVDPRAGYPPAVAKQLAELALNCASMNEQSRPTFVQVVKSLRSMLVAAEGGTPQPSPSLMLGSTSGPFTGFSIQPGLFLPSQPKQHHAGGGADLSVLSPSTPAQPFRPLTNGSSTQGDHHQQQQASRQSPPPPPRGASQNSAPEPPSLHTTGSSVSTAQEEKVVGGEASAGDGVATLLTLTCTLWDTSEYPNSGPSSSSSSVSTPVPSTAVSPPALMNWDHRCHLPAELVAGGCSRQTRLAAQYPPLRLGRNHQVALFDSLVRSPTLRTTISREHLEFTFERVGDDAIGVFVTNLSVNSVFMDDTRLLTKGEKFGPLKDGNTVTFVAVHGAVEPGTGSRSTASDEPTPFLSFRVDLNQSWLGRMGLLVGPRASTAQDIITTEAAATAASRPEVESGREDATQPQGGMKEEKQEACVCVLEVRSEKSASGSSSSCVEIEHRSTDVPLLVGRSRQPQLLWQLLKGEYNAVSREHFEIRAIKQGEAAARGPEGGGGRLYAFTLKCLSCNGITLTEGGGSSSRDGDHRPRKQFLSQNDPEVELYHGDELAIAGLIRFLFIDCINPPASAVRPPARLVTPKSTPKGSPVTTAHDAGMSSSTSREGTGGGGKLSVSTFSCPESEDLDEKFQPFKPVAPARPLRPPLALLSSITDHSIDEEKEEGSGGGQLSCEKTTDSNATTGPLTPNHLFDPQDEDDAFAQSGFKLVQDSKGVRVAATGALAKPGTQSSKHHSSTNSSEDRSGSRQASGGKTGVSAWTKFSSVTAGLFRNKGSSSSSSSTSKQNP</sequence>
<dbReference type="Gene3D" id="3.30.200.20">
    <property type="entry name" value="Phosphorylase Kinase, domain 1"/>
    <property type="match status" value="1"/>
</dbReference>
<dbReference type="Gene3D" id="1.10.510.10">
    <property type="entry name" value="Transferase(Phosphotransferase) domain 1"/>
    <property type="match status" value="1"/>
</dbReference>
<feature type="region of interest" description="Disordered" evidence="10">
    <location>
        <begin position="1"/>
        <end position="49"/>
    </location>
</feature>
<evidence type="ECO:0000256" key="8">
    <source>
        <dbReference type="ARBA" id="ARBA00048679"/>
    </source>
</evidence>
<dbReference type="InterPro" id="IPR017441">
    <property type="entry name" value="Protein_kinase_ATP_BS"/>
</dbReference>
<dbReference type="SMART" id="SM00220">
    <property type="entry name" value="S_TKc"/>
    <property type="match status" value="1"/>
</dbReference>
<evidence type="ECO:0000259" key="11">
    <source>
        <dbReference type="PROSITE" id="PS50006"/>
    </source>
</evidence>
<dbReference type="PROSITE" id="PS50006">
    <property type="entry name" value="FHA_DOMAIN"/>
    <property type="match status" value="1"/>
</dbReference>
<evidence type="ECO:0000256" key="3">
    <source>
        <dbReference type="ARBA" id="ARBA00022679"/>
    </source>
</evidence>
<feature type="region of interest" description="Disordered" evidence="10">
    <location>
        <begin position="860"/>
        <end position="904"/>
    </location>
</feature>
<keyword evidence="4 9" id="KW-0547">Nucleotide-binding</keyword>
<proteinExistence type="predicted"/>
<feature type="region of interest" description="Disordered" evidence="10">
    <location>
        <begin position="677"/>
        <end position="701"/>
    </location>
</feature>
<name>A0A7J6PG57_PEROL</name>
<dbReference type="PROSITE" id="PS50011">
    <property type="entry name" value="PROTEIN_KINASE_DOM"/>
    <property type="match status" value="1"/>
</dbReference>
<dbReference type="InterPro" id="IPR000253">
    <property type="entry name" value="FHA_dom"/>
</dbReference>
<feature type="compositionally biased region" description="Basic and acidic residues" evidence="10">
    <location>
        <begin position="685"/>
        <end position="694"/>
    </location>
</feature>
<evidence type="ECO:0000256" key="2">
    <source>
        <dbReference type="ARBA" id="ARBA00022527"/>
    </source>
</evidence>
<keyword evidence="3" id="KW-0808">Transferase</keyword>
<organism evidence="13 14">
    <name type="scientific">Perkinsus olseni</name>
    <name type="common">Perkinsus atlanticus</name>
    <dbReference type="NCBI Taxonomy" id="32597"/>
    <lineage>
        <taxon>Eukaryota</taxon>
        <taxon>Sar</taxon>
        <taxon>Alveolata</taxon>
        <taxon>Perkinsozoa</taxon>
        <taxon>Perkinsea</taxon>
        <taxon>Perkinsida</taxon>
        <taxon>Perkinsidae</taxon>
        <taxon>Perkinsus</taxon>
    </lineage>
</organism>
<dbReference type="Gene3D" id="2.60.200.20">
    <property type="match status" value="1"/>
</dbReference>
<evidence type="ECO:0000256" key="5">
    <source>
        <dbReference type="ARBA" id="ARBA00022777"/>
    </source>
</evidence>
<evidence type="ECO:0000256" key="1">
    <source>
        <dbReference type="ARBA" id="ARBA00012513"/>
    </source>
</evidence>
<feature type="compositionally biased region" description="Low complexity" evidence="10">
    <location>
        <begin position="489"/>
        <end position="504"/>
    </location>
</feature>
<comment type="catalytic activity">
    <reaction evidence="8">
        <text>L-seryl-[protein] + ATP = O-phospho-L-seryl-[protein] + ADP + H(+)</text>
        <dbReference type="Rhea" id="RHEA:17989"/>
        <dbReference type="Rhea" id="RHEA-COMP:9863"/>
        <dbReference type="Rhea" id="RHEA-COMP:11604"/>
        <dbReference type="ChEBI" id="CHEBI:15378"/>
        <dbReference type="ChEBI" id="CHEBI:29999"/>
        <dbReference type="ChEBI" id="CHEBI:30616"/>
        <dbReference type="ChEBI" id="CHEBI:83421"/>
        <dbReference type="ChEBI" id="CHEBI:456216"/>
        <dbReference type="EC" id="2.7.11.1"/>
    </reaction>
</comment>
<feature type="domain" description="Protein kinase" evidence="12">
    <location>
        <begin position="72"/>
        <end position="339"/>
    </location>
</feature>
<feature type="region of interest" description="Disordered" evidence="10">
    <location>
        <begin position="366"/>
        <end position="462"/>
    </location>
</feature>
<feature type="compositionally biased region" description="Polar residues" evidence="10">
    <location>
        <begin position="869"/>
        <end position="879"/>
    </location>
</feature>
<gene>
    <name evidence="13" type="ORF">FOZ60_005816</name>
</gene>
<dbReference type="GO" id="GO:0004674">
    <property type="term" value="F:protein serine/threonine kinase activity"/>
    <property type="evidence" value="ECO:0007669"/>
    <property type="project" value="UniProtKB-KW"/>
</dbReference>
<evidence type="ECO:0000256" key="4">
    <source>
        <dbReference type="ARBA" id="ARBA00022741"/>
    </source>
</evidence>